<evidence type="ECO:0000256" key="4">
    <source>
        <dbReference type="ARBA" id="ARBA00022540"/>
    </source>
</evidence>
<comment type="subcellular location">
    <subcellularLocation>
        <location evidence="1">Cytoplasm</location>
        <location evidence="1">Cytosol</location>
    </subcellularLocation>
</comment>
<dbReference type="InterPro" id="IPR011004">
    <property type="entry name" value="Trimer_LpxA-like_sf"/>
</dbReference>
<dbReference type="InterPro" id="IPR051960">
    <property type="entry name" value="eIF2B_gamma"/>
</dbReference>
<reference evidence="8" key="3">
    <citation type="journal article" date="2017" name="Nature">
        <title>Genome sequence of the progenitor of the wheat D genome Aegilops tauschii.</title>
        <authorList>
            <person name="Luo M.C."/>
            <person name="Gu Y.Q."/>
            <person name="Puiu D."/>
            <person name="Wang H."/>
            <person name="Twardziok S.O."/>
            <person name="Deal K.R."/>
            <person name="Huo N."/>
            <person name="Zhu T."/>
            <person name="Wang L."/>
            <person name="Wang Y."/>
            <person name="McGuire P.E."/>
            <person name="Liu S."/>
            <person name="Long H."/>
            <person name="Ramasamy R.K."/>
            <person name="Rodriguez J.C."/>
            <person name="Van S.L."/>
            <person name="Yuan L."/>
            <person name="Wang Z."/>
            <person name="Xia Z."/>
            <person name="Xiao L."/>
            <person name="Anderson O.D."/>
            <person name="Ouyang S."/>
            <person name="Liang Y."/>
            <person name="Zimin A.V."/>
            <person name="Pertea G."/>
            <person name="Qi P."/>
            <person name="Bennetzen J.L."/>
            <person name="Dai X."/>
            <person name="Dawson M.W."/>
            <person name="Muller H.G."/>
            <person name="Kugler K."/>
            <person name="Rivarola-Duarte L."/>
            <person name="Spannagl M."/>
            <person name="Mayer K.F.X."/>
            <person name="Lu F.H."/>
            <person name="Bevan M.W."/>
            <person name="Leroy P."/>
            <person name="Li P."/>
            <person name="You F.M."/>
            <person name="Sun Q."/>
            <person name="Liu Z."/>
            <person name="Lyons E."/>
            <person name="Wicker T."/>
            <person name="Salzberg S.L."/>
            <person name="Devos K.M."/>
            <person name="Dvorak J."/>
        </authorList>
    </citation>
    <scope>NUCLEOTIDE SEQUENCE [LARGE SCALE GENOMIC DNA]</scope>
    <source>
        <strain evidence="8">cv. AL8/78</strain>
    </source>
</reference>
<dbReference type="PANTHER" id="PTHR45989">
    <property type="entry name" value="TRANSLATION INITIATION FACTOR EIF-2B SUBUNIT GAMMA"/>
    <property type="match status" value="1"/>
</dbReference>
<evidence type="ECO:0000256" key="2">
    <source>
        <dbReference type="ARBA" id="ARBA00007878"/>
    </source>
</evidence>
<evidence type="ECO:0000256" key="6">
    <source>
        <dbReference type="ARBA" id="ARBA00046432"/>
    </source>
</evidence>
<dbReference type="GO" id="GO:0005829">
    <property type="term" value="C:cytosol"/>
    <property type="evidence" value="ECO:0007669"/>
    <property type="project" value="UniProtKB-SubCell"/>
</dbReference>
<name>A0A453S7Q9_AEGTS</name>
<evidence type="ECO:0000256" key="3">
    <source>
        <dbReference type="ARBA" id="ARBA00022490"/>
    </source>
</evidence>
<proteinExistence type="inferred from homology"/>
<evidence type="ECO:0000256" key="5">
    <source>
        <dbReference type="ARBA" id="ARBA00022917"/>
    </source>
</evidence>
<dbReference type="Gramene" id="AET7Gv20847300.18">
    <property type="protein sequence ID" value="AET7Gv20847300.18"/>
    <property type="gene ID" value="AET7Gv20847300"/>
</dbReference>
<evidence type="ECO:0000313" key="8">
    <source>
        <dbReference type="EnsemblPlants" id="AET7Gv20847300.18"/>
    </source>
</evidence>
<dbReference type="Gene3D" id="2.160.10.10">
    <property type="entry name" value="Hexapeptide repeat proteins"/>
    <property type="match status" value="1"/>
</dbReference>
<keyword evidence="3" id="KW-0963">Cytoplasm</keyword>
<dbReference type="SUPFAM" id="SSF51161">
    <property type="entry name" value="Trimeric LpxA-like enzymes"/>
    <property type="match status" value="1"/>
</dbReference>
<keyword evidence="9" id="KW-1185">Reference proteome</keyword>
<comment type="subunit">
    <text evidence="6">Component of the translation initiation factor 2B (eIF2B) complex which is a heterodecamer of two sets of five different subunits: alpha, beta, gamma, delta and epsilon. Subunits alpha, beta and delta comprise a regulatory subcomplex and subunits epsilon and gamma comprise a catalytic subcomplex. Within the complex, the hexameric regulatory complex resides at the center, with the two heterodimeric catalytic subcomplexes bound on opposite sides.</text>
</comment>
<accession>A0A453S7Q9</accession>
<dbReference type="PANTHER" id="PTHR45989:SF1">
    <property type="entry name" value="TRANSLATION INITIATION FACTOR EIF-2B SUBUNIT GAMMA"/>
    <property type="match status" value="1"/>
</dbReference>
<reference evidence="9" key="1">
    <citation type="journal article" date="2014" name="Science">
        <title>Ancient hybridizations among the ancestral genomes of bread wheat.</title>
        <authorList>
            <consortium name="International Wheat Genome Sequencing Consortium,"/>
            <person name="Marcussen T."/>
            <person name="Sandve S.R."/>
            <person name="Heier L."/>
            <person name="Spannagl M."/>
            <person name="Pfeifer M."/>
            <person name="Jakobsen K.S."/>
            <person name="Wulff B.B."/>
            <person name="Steuernagel B."/>
            <person name="Mayer K.F."/>
            <person name="Olsen O.A."/>
        </authorList>
    </citation>
    <scope>NUCLEOTIDE SEQUENCE [LARGE SCALE GENOMIC DNA]</scope>
    <source>
        <strain evidence="9">cv. AL8/78</strain>
    </source>
</reference>
<organism evidence="8 9">
    <name type="scientific">Aegilops tauschii subsp. strangulata</name>
    <name type="common">Goatgrass</name>
    <dbReference type="NCBI Taxonomy" id="200361"/>
    <lineage>
        <taxon>Eukaryota</taxon>
        <taxon>Viridiplantae</taxon>
        <taxon>Streptophyta</taxon>
        <taxon>Embryophyta</taxon>
        <taxon>Tracheophyta</taxon>
        <taxon>Spermatophyta</taxon>
        <taxon>Magnoliopsida</taxon>
        <taxon>Liliopsida</taxon>
        <taxon>Poales</taxon>
        <taxon>Poaceae</taxon>
        <taxon>BOP clade</taxon>
        <taxon>Pooideae</taxon>
        <taxon>Triticodae</taxon>
        <taxon>Triticeae</taxon>
        <taxon>Triticinae</taxon>
        <taxon>Aegilops</taxon>
    </lineage>
</organism>
<feature type="domain" description="Glucose-1-phosphate adenylyltransferase/Bifunctional protein GlmU-like C-terminal hexapeptide" evidence="7">
    <location>
        <begin position="48"/>
        <end position="97"/>
    </location>
</feature>
<evidence type="ECO:0000259" key="7">
    <source>
        <dbReference type="Pfam" id="PF24894"/>
    </source>
</evidence>
<keyword evidence="4" id="KW-0396">Initiation factor</keyword>
<dbReference type="Pfam" id="PF24894">
    <property type="entry name" value="Hexapep_GlmU"/>
    <property type="match status" value="1"/>
</dbReference>
<sequence>MWILPCCHLLYHGYIIAKPACHFTANNQIKRVFFPSYERTVSVRLLLQIVNSVVMNHVVIEDGCHIQGSVVCNNVQLQERAVLKDCQVGAGYTVTTGSDHKSESLARK</sequence>
<dbReference type="GO" id="GO:0005851">
    <property type="term" value="C:eukaryotic translation initiation factor 2B complex"/>
    <property type="evidence" value="ECO:0007669"/>
    <property type="project" value="TreeGrafter"/>
</dbReference>
<keyword evidence="5" id="KW-0648">Protein biosynthesis</keyword>
<dbReference type="InterPro" id="IPR056818">
    <property type="entry name" value="GlmU/GlgC-like_hexapep"/>
</dbReference>
<evidence type="ECO:0000313" key="9">
    <source>
        <dbReference type="Proteomes" id="UP000015105"/>
    </source>
</evidence>
<dbReference type="Proteomes" id="UP000015105">
    <property type="component" value="Chromosome 7D"/>
</dbReference>
<reference evidence="9" key="2">
    <citation type="journal article" date="2017" name="Nat. Plants">
        <title>The Aegilops tauschii genome reveals multiple impacts of transposons.</title>
        <authorList>
            <person name="Zhao G."/>
            <person name="Zou C."/>
            <person name="Li K."/>
            <person name="Wang K."/>
            <person name="Li T."/>
            <person name="Gao L."/>
            <person name="Zhang X."/>
            <person name="Wang H."/>
            <person name="Yang Z."/>
            <person name="Liu X."/>
            <person name="Jiang W."/>
            <person name="Mao L."/>
            <person name="Kong X."/>
            <person name="Jiao Y."/>
            <person name="Jia J."/>
        </authorList>
    </citation>
    <scope>NUCLEOTIDE SEQUENCE [LARGE SCALE GENOMIC DNA]</scope>
    <source>
        <strain evidence="9">cv. AL8/78</strain>
    </source>
</reference>
<evidence type="ECO:0000256" key="1">
    <source>
        <dbReference type="ARBA" id="ARBA00004514"/>
    </source>
</evidence>
<dbReference type="GO" id="GO:0003743">
    <property type="term" value="F:translation initiation factor activity"/>
    <property type="evidence" value="ECO:0007669"/>
    <property type="project" value="TreeGrafter"/>
</dbReference>
<comment type="similarity">
    <text evidence="2">Belongs to the eIF-2B gamma/epsilon subunits family.</text>
</comment>
<dbReference type="GO" id="GO:0005085">
    <property type="term" value="F:guanyl-nucleotide exchange factor activity"/>
    <property type="evidence" value="ECO:0007669"/>
    <property type="project" value="TreeGrafter"/>
</dbReference>
<dbReference type="AlphaFoldDB" id="A0A453S7Q9"/>
<reference evidence="8" key="5">
    <citation type="journal article" date="2021" name="G3 (Bethesda)">
        <title>Aegilops tauschii genome assembly Aet v5.0 features greater sequence contiguity and improved annotation.</title>
        <authorList>
            <person name="Wang L."/>
            <person name="Zhu T."/>
            <person name="Rodriguez J.C."/>
            <person name="Deal K.R."/>
            <person name="Dubcovsky J."/>
            <person name="McGuire P.E."/>
            <person name="Lux T."/>
            <person name="Spannagl M."/>
            <person name="Mayer K.F.X."/>
            <person name="Baldrich P."/>
            <person name="Meyers B.C."/>
            <person name="Huo N."/>
            <person name="Gu Y.Q."/>
            <person name="Zhou H."/>
            <person name="Devos K.M."/>
            <person name="Bennetzen J.L."/>
            <person name="Unver T."/>
            <person name="Budak H."/>
            <person name="Gulick P.J."/>
            <person name="Galiba G."/>
            <person name="Kalapos B."/>
            <person name="Nelson D.R."/>
            <person name="Li P."/>
            <person name="You F.M."/>
            <person name="Luo M.C."/>
            <person name="Dvorak J."/>
        </authorList>
    </citation>
    <scope>NUCLEOTIDE SEQUENCE [LARGE SCALE GENOMIC DNA]</scope>
    <source>
        <strain evidence="8">cv. AL8/78</strain>
    </source>
</reference>
<dbReference type="EnsemblPlants" id="AET7Gv20847300.18">
    <property type="protein sequence ID" value="AET7Gv20847300.18"/>
    <property type="gene ID" value="AET7Gv20847300"/>
</dbReference>
<protein>
    <recommendedName>
        <fullName evidence="7">Glucose-1-phosphate adenylyltransferase/Bifunctional protein GlmU-like C-terminal hexapeptide domain-containing protein</fullName>
    </recommendedName>
</protein>
<dbReference type="GO" id="GO:0002183">
    <property type="term" value="P:cytoplasmic translational initiation"/>
    <property type="evidence" value="ECO:0007669"/>
    <property type="project" value="TreeGrafter"/>
</dbReference>
<reference evidence="8" key="4">
    <citation type="submission" date="2019-03" db="UniProtKB">
        <authorList>
            <consortium name="EnsemblPlants"/>
        </authorList>
    </citation>
    <scope>IDENTIFICATION</scope>
</reference>